<reference evidence="9 10" key="1">
    <citation type="submission" date="2020-01" db="EMBL/GenBank/DDBJ databases">
        <title>Bacteria diversity of Porities sp.</title>
        <authorList>
            <person name="Wang G."/>
        </authorList>
    </citation>
    <scope>NUCLEOTIDE SEQUENCE [LARGE SCALE GENOMIC DNA]</scope>
    <source>
        <strain evidence="9 10">R33</strain>
    </source>
</reference>
<protein>
    <submittedName>
        <fullName evidence="9">Vancomycin high temperature exclusion protein</fullName>
    </submittedName>
</protein>
<comment type="subcellular location">
    <subcellularLocation>
        <location evidence="1">Cell inner membrane</location>
        <topology evidence="1">Single-pass membrane protein</topology>
    </subcellularLocation>
</comment>
<dbReference type="Pfam" id="PF02698">
    <property type="entry name" value="DUF218"/>
    <property type="match status" value="1"/>
</dbReference>
<keyword evidence="2" id="KW-1003">Cell membrane</keyword>
<proteinExistence type="predicted"/>
<evidence type="ECO:0000259" key="8">
    <source>
        <dbReference type="Pfam" id="PF02698"/>
    </source>
</evidence>
<dbReference type="Proteomes" id="UP000475249">
    <property type="component" value="Unassembled WGS sequence"/>
</dbReference>
<evidence type="ECO:0000313" key="9">
    <source>
        <dbReference type="EMBL" id="NAS13820.1"/>
    </source>
</evidence>
<dbReference type="CDD" id="cd06259">
    <property type="entry name" value="YdcF-like"/>
    <property type="match status" value="1"/>
</dbReference>
<evidence type="ECO:0000256" key="1">
    <source>
        <dbReference type="ARBA" id="ARBA00004377"/>
    </source>
</evidence>
<dbReference type="PANTHER" id="PTHR30336:SF0">
    <property type="entry name" value="PROTEIN SANA"/>
    <property type="match status" value="1"/>
</dbReference>
<evidence type="ECO:0000256" key="6">
    <source>
        <dbReference type="ARBA" id="ARBA00023136"/>
    </source>
</evidence>
<evidence type="ECO:0000256" key="7">
    <source>
        <dbReference type="ARBA" id="ARBA00037355"/>
    </source>
</evidence>
<keyword evidence="4" id="KW-0812">Transmembrane</keyword>
<evidence type="ECO:0000256" key="3">
    <source>
        <dbReference type="ARBA" id="ARBA00022519"/>
    </source>
</evidence>
<evidence type="ECO:0000313" key="10">
    <source>
        <dbReference type="Proteomes" id="UP000475249"/>
    </source>
</evidence>
<feature type="domain" description="DUF218" evidence="8">
    <location>
        <begin position="49"/>
        <end position="169"/>
    </location>
</feature>
<gene>
    <name evidence="9" type="ORF">GTQ38_17535</name>
</gene>
<dbReference type="RefSeq" id="WP_161436867.1">
    <property type="nucleotide sequence ID" value="NZ_WXYO01000008.1"/>
</dbReference>
<keyword evidence="5" id="KW-1133">Transmembrane helix</keyword>
<evidence type="ECO:0000256" key="2">
    <source>
        <dbReference type="ARBA" id="ARBA00022475"/>
    </source>
</evidence>
<dbReference type="PANTHER" id="PTHR30336">
    <property type="entry name" value="INNER MEMBRANE PROTEIN, PROBABLE PERMEASE"/>
    <property type="match status" value="1"/>
</dbReference>
<dbReference type="AlphaFoldDB" id="A0A6L9EGA5"/>
<comment type="function">
    <text evidence="7">Participates in the barrier function of the cell envelope.</text>
</comment>
<dbReference type="InterPro" id="IPR003848">
    <property type="entry name" value="DUF218"/>
</dbReference>
<evidence type="ECO:0000256" key="5">
    <source>
        <dbReference type="ARBA" id="ARBA00022989"/>
    </source>
</evidence>
<name>A0A6L9EGA5_9FLAO</name>
<sequence>MKKKIRITFLSLLLLPVLVLLLCNLTIEFSSKGKLYSDLNEIPKNKVGLVLGTSRMLAEGGINPYYANRINATISLYKAGKIDFVLVSGDNGSKYYNEPTTFKKDLIKGGIPEEKIYLDYAGFRTLDSMVRAKVIFGLDKVTVISQEFHNERAIYLAEKKGLSAIGYNAKDISGSRGFKVHFREYFARVKVFLDLLLKTEPRFYGNTVEIE</sequence>
<accession>A0A6L9EGA5</accession>
<keyword evidence="6" id="KW-0472">Membrane</keyword>
<dbReference type="GO" id="GO:0005886">
    <property type="term" value="C:plasma membrane"/>
    <property type="evidence" value="ECO:0007669"/>
    <property type="project" value="UniProtKB-SubCell"/>
</dbReference>
<evidence type="ECO:0000256" key="4">
    <source>
        <dbReference type="ARBA" id="ARBA00022692"/>
    </source>
</evidence>
<comment type="caution">
    <text evidence="9">The sequence shown here is derived from an EMBL/GenBank/DDBJ whole genome shotgun (WGS) entry which is preliminary data.</text>
</comment>
<organism evidence="9 10">
    <name type="scientific">Poritiphilus flavus</name>
    <dbReference type="NCBI Taxonomy" id="2697053"/>
    <lineage>
        <taxon>Bacteria</taxon>
        <taxon>Pseudomonadati</taxon>
        <taxon>Bacteroidota</taxon>
        <taxon>Flavobacteriia</taxon>
        <taxon>Flavobacteriales</taxon>
        <taxon>Flavobacteriaceae</taxon>
        <taxon>Poritiphilus</taxon>
    </lineage>
</organism>
<dbReference type="EMBL" id="WXYO01000008">
    <property type="protein sequence ID" value="NAS13820.1"/>
    <property type="molecule type" value="Genomic_DNA"/>
</dbReference>
<keyword evidence="3" id="KW-0997">Cell inner membrane</keyword>
<keyword evidence="10" id="KW-1185">Reference proteome</keyword>
<dbReference type="InterPro" id="IPR051599">
    <property type="entry name" value="Cell_Envelope_Assoc"/>
</dbReference>